<keyword evidence="2" id="KW-1185">Reference proteome</keyword>
<dbReference type="RefSeq" id="WP_108901871.1">
    <property type="nucleotide sequence ID" value="NZ_CP029185.2"/>
</dbReference>
<name>A0A2Y9U166_9GAMM</name>
<dbReference type="KEGG" id="lpv:HYN51_15560"/>
<evidence type="ECO:0000313" key="2">
    <source>
        <dbReference type="Proteomes" id="UP000244908"/>
    </source>
</evidence>
<dbReference type="AlphaFoldDB" id="A0A2Y9U166"/>
<organism evidence="1 2">
    <name type="scientific">Limnobaculum parvum</name>
    <dbReference type="NCBI Taxonomy" id="2172103"/>
    <lineage>
        <taxon>Bacteria</taxon>
        <taxon>Pseudomonadati</taxon>
        <taxon>Pseudomonadota</taxon>
        <taxon>Gammaproteobacteria</taxon>
        <taxon>Enterobacterales</taxon>
        <taxon>Budviciaceae</taxon>
        <taxon>Limnobaculum</taxon>
    </lineage>
</organism>
<reference evidence="1 2" key="1">
    <citation type="journal article" date="2019" name="Int. J. Syst. Evol. Microbiol.">
        <title>Limnobaculum parvum gen. nov., sp. nov., isolated from a freshwater lake.</title>
        <authorList>
            <person name="Baek C."/>
            <person name="Shin S.K."/>
            <person name="Yi H."/>
        </authorList>
    </citation>
    <scope>NUCLEOTIDE SEQUENCE [LARGE SCALE GENOMIC DNA]</scope>
    <source>
        <strain evidence="1 2">HYN0051</strain>
    </source>
</reference>
<accession>A0A2Y9U166</accession>
<dbReference type="EMBL" id="CP029185">
    <property type="protein sequence ID" value="AWH89828.1"/>
    <property type="molecule type" value="Genomic_DNA"/>
</dbReference>
<dbReference type="Proteomes" id="UP000244908">
    <property type="component" value="Chromosome"/>
</dbReference>
<gene>
    <name evidence="1" type="ORF">HYN51_15560</name>
</gene>
<protein>
    <submittedName>
        <fullName evidence="1">Uncharacterized protein</fullName>
    </submittedName>
</protein>
<sequence length="116" mass="12880">MLCTAGGCLLLMACVAKPDMPTLSPTLLEADVAIKAAFLQDAQQNNTPMTMNMVKTDISRMTVTAVDDCNVQQDQTLICNVYSEFQPEGSDKIRRNLDKIGFMKSEEKWVAMLFKP</sequence>
<dbReference type="OrthoDB" id="6637855at2"/>
<proteinExistence type="predicted"/>
<evidence type="ECO:0000313" key="1">
    <source>
        <dbReference type="EMBL" id="AWH89828.1"/>
    </source>
</evidence>